<keyword evidence="2 7" id="KW-0547">Nucleotide-binding</keyword>
<dbReference type="Pfam" id="PF00271">
    <property type="entry name" value="Helicase_C"/>
    <property type="match status" value="2"/>
</dbReference>
<feature type="domain" description="Helicase C-terminal" evidence="10">
    <location>
        <begin position="340"/>
        <end position="509"/>
    </location>
</feature>
<dbReference type="PROSITE" id="PS00039">
    <property type="entry name" value="DEAD_ATP_HELICASE"/>
    <property type="match status" value="1"/>
</dbReference>
<evidence type="ECO:0000256" key="4">
    <source>
        <dbReference type="ARBA" id="ARBA00022806"/>
    </source>
</evidence>
<feature type="short sequence motif" description="Q motif" evidence="6">
    <location>
        <begin position="105"/>
        <end position="133"/>
    </location>
</feature>
<dbReference type="SMART" id="SM00490">
    <property type="entry name" value="HELICc"/>
    <property type="match status" value="1"/>
</dbReference>
<name>A0A7S0VGK3_9CHLO</name>
<dbReference type="SUPFAM" id="SSF52540">
    <property type="entry name" value="P-loop containing nucleoside triphosphate hydrolases"/>
    <property type="match status" value="2"/>
</dbReference>
<dbReference type="PROSITE" id="PS51192">
    <property type="entry name" value="HELICASE_ATP_BIND_1"/>
    <property type="match status" value="1"/>
</dbReference>
<dbReference type="PROSITE" id="PS51194">
    <property type="entry name" value="HELICASE_CTER"/>
    <property type="match status" value="1"/>
</dbReference>
<keyword evidence="5 7" id="KW-0067">ATP-binding</keyword>
<feature type="compositionally biased region" description="Polar residues" evidence="8">
    <location>
        <begin position="10"/>
        <end position="22"/>
    </location>
</feature>
<protein>
    <recommendedName>
        <fullName evidence="1">RNA helicase</fullName>
        <ecNumber evidence="1">3.6.4.13</ecNumber>
    </recommendedName>
</protein>
<dbReference type="InterPro" id="IPR027417">
    <property type="entry name" value="P-loop_NTPase"/>
</dbReference>
<dbReference type="InterPro" id="IPR000629">
    <property type="entry name" value="RNA-helicase_DEAD-box_CS"/>
</dbReference>
<dbReference type="SMART" id="SM00487">
    <property type="entry name" value="DEXDc"/>
    <property type="match status" value="1"/>
</dbReference>
<dbReference type="PROSITE" id="PS51195">
    <property type="entry name" value="Q_MOTIF"/>
    <property type="match status" value="1"/>
</dbReference>
<keyword evidence="3 7" id="KW-0378">Hydrolase</keyword>
<evidence type="ECO:0000256" key="8">
    <source>
        <dbReference type="SAM" id="MobiDB-lite"/>
    </source>
</evidence>
<evidence type="ECO:0000259" key="10">
    <source>
        <dbReference type="PROSITE" id="PS51194"/>
    </source>
</evidence>
<dbReference type="InterPro" id="IPR011545">
    <property type="entry name" value="DEAD/DEAH_box_helicase_dom"/>
</dbReference>
<dbReference type="GO" id="GO:0016787">
    <property type="term" value="F:hydrolase activity"/>
    <property type="evidence" value="ECO:0007669"/>
    <property type="project" value="UniProtKB-KW"/>
</dbReference>
<evidence type="ECO:0000256" key="3">
    <source>
        <dbReference type="ARBA" id="ARBA00022801"/>
    </source>
</evidence>
<evidence type="ECO:0000259" key="9">
    <source>
        <dbReference type="PROSITE" id="PS51192"/>
    </source>
</evidence>
<dbReference type="GO" id="GO:0003724">
    <property type="term" value="F:RNA helicase activity"/>
    <property type="evidence" value="ECO:0007669"/>
    <property type="project" value="UniProtKB-EC"/>
</dbReference>
<evidence type="ECO:0000256" key="6">
    <source>
        <dbReference type="PROSITE-ProRule" id="PRU00552"/>
    </source>
</evidence>
<evidence type="ECO:0000313" key="12">
    <source>
        <dbReference type="EMBL" id="CAD8782976.1"/>
    </source>
</evidence>
<comment type="similarity">
    <text evidence="7">Belongs to the DEAD box helicase family.</text>
</comment>
<dbReference type="PANTHER" id="PTHR47958">
    <property type="entry name" value="ATP-DEPENDENT RNA HELICASE DBP3"/>
    <property type="match status" value="1"/>
</dbReference>
<keyword evidence="4 7" id="KW-0347">Helicase</keyword>
<dbReference type="InterPro" id="IPR014001">
    <property type="entry name" value="Helicase_ATP-bd"/>
</dbReference>
<dbReference type="EC" id="3.6.4.13" evidence="1"/>
<feature type="domain" description="DEAD-box RNA helicase Q" evidence="11">
    <location>
        <begin position="105"/>
        <end position="133"/>
    </location>
</feature>
<dbReference type="EMBL" id="HBFM01025255">
    <property type="protein sequence ID" value="CAD8782976.1"/>
    <property type="molecule type" value="Transcribed_RNA"/>
</dbReference>
<dbReference type="AlphaFoldDB" id="A0A7S0VGK3"/>
<dbReference type="CDD" id="cd18787">
    <property type="entry name" value="SF2_C_DEAD"/>
    <property type="match status" value="1"/>
</dbReference>
<proteinExistence type="inferred from homology"/>
<dbReference type="InterPro" id="IPR014014">
    <property type="entry name" value="RNA_helicase_DEAD_Q_motif"/>
</dbReference>
<dbReference type="InterPro" id="IPR001650">
    <property type="entry name" value="Helicase_C-like"/>
</dbReference>
<gene>
    <name evidence="12" type="ORF">PPAR00522_LOCUS16346</name>
</gene>
<dbReference type="GO" id="GO:0005524">
    <property type="term" value="F:ATP binding"/>
    <property type="evidence" value="ECO:0007669"/>
    <property type="project" value="UniProtKB-KW"/>
</dbReference>
<evidence type="ECO:0000256" key="5">
    <source>
        <dbReference type="ARBA" id="ARBA00022840"/>
    </source>
</evidence>
<evidence type="ECO:0000259" key="11">
    <source>
        <dbReference type="PROSITE" id="PS51195"/>
    </source>
</evidence>
<reference evidence="12" key="1">
    <citation type="submission" date="2021-01" db="EMBL/GenBank/DDBJ databases">
        <authorList>
            <person name="Corre E."/>
            <person name="Pelletier E."/>
            <person name="Niang G."/>
            <person name="Scheremetjew M."/>
            <person name="Finn R."/>
            <person name="Kale V."/>
            <person name="Holt S."/>
            <person name="Cochrane G."/>
            <person name="Meng A."/>
            <person name="Brown T."/>
            <person name="Cohen L."/>
        </authorList>
    </citation>
    <scope>NUCLEOTIDE SEQUENCE</scope>
    <source>
        <strain evidence="12">SAG 63-3</strain>
    </source>
</reference>
<dbReference type="CDD" id="cd17966">
    <property type="entry name" value="DEADc_DDX5_DDX17"/>
    <property type="match status" value="1"/>
</dbReference>
<evidence type="ECO:0000256" key="1">
    <source>
        <dbReference type="ARBA" id="ARBA00012552"/>
    </source>
</evidence>
<evidence type="ECO:0000256" key="7">
    <source>
        <dbReference type="RuleBase" id="RU000492"/>
    </source>
</evidence>
<feature type="domain" description="Helicase ATP-binding" evidence="9">
    <location>
        <begin position="136"/>
        <end position="311"/>
    </location>
</feature>
<dbReference type="Gene3D" id="3.40.50.300">
    <property type="entry name" value="P-loop containing nucleotide triphosphate hydrolases"/>
    <property type="match status" value="2"/>
</dbReference>
<dbReference type="GO" id="GO:0003676">
    <property type="term" value="F:nucleic acid binding"/>
    <property type="evidence" value="ECO:0007669"/>
    <property type="project" value="InterPro"/>
</dbReference>
<accession>A0A7S0VGK3</accession>
<dbReference type="FunFam" id="3.40.50.300:FF:000079">
    <property type="entry name" value="probable ATP-dependent RNA helicase DDX17"/>
    <property type="match status" value="1"/>
</dbReference>
<organism evidence="12">
    <name type="scientific">Polytomella parva</name>
    <dbReference type="NCBI Taxonomy" id="51329"/>
    <lineage>
        <taxon>Eukaryota</taxon>
        <taxon>Viridiplantae</taxon>
        <taxon>Chlorophyta</taxon>
        <taxon>core chlorophytes</taxon>
        <taxon>Chlorophyceae</taxon>
        <taxon>CS clade</taxon>
        <taxon>Chlamydomonadales</taxon>
        <taxon>Chlamydomonadaceae</taxon>
        <taxon>Polytomella</taxon>
    </lineage>
</organism>
<sequence length="524" mass="57437">MSYPYGNYGSFPTNSGSGNSISFEKKRSSDINATDDNSTLTKKLKGDSSLAINLPKPDFKNLPPFEKHFYIEHPFISARSNEEVEKFRGQKEIHVSGEGVPKPFTSFEESCFPNYILDEIRAAGFREPTPIQSQAWPMILCGRDIVGLAETGSGKTLAYILPSIVHINSQPLLQSGDGPIVLVMAPTRELAVQIQQECARFGSSSRIQNTAVYGGVNKAPQIHDLRRGCEIVIATPGRLLDLLESRATNLKRVTYLVLDEADRMLDMGFEPQIRRIVEQTRLDRQTLLLSATWPEEVEKIAKEFLKAPVKVIVGAQTMKASQNVRQSVEIVSDPEQKYGKLKKILDKSMDGRRVLVFCETKRGCDDLTRRLRQDGFPALGLHGDKPQEERDWVLKEFKTAGSNALLPSSAGSKFPSSASPVSTGHPILVATDVAARGLDVKDVRLVVNFDPPRSAADYVHRVGRSGRAGAAGAAVTLMAAPADARFANKLLMLLEESGEEVPTALREMAEATQGFSLPTASALD</sequence>
<feature type="region of interest" description="Disordered" evidence="8">
    <location>
        <begin position="1"/>
        <end position="37"/>
    </location>
</feature>
<dbReference type="Pfam" id="PF00270">
    <property type="entry name" value="DEAD"/>
    <property type="match status" value="1"/>
</dbReference>
<evidence type="ECO:0000256" key="2">
    <source>
        <dbReference type="ARBA" id="ARBA00022741"/>
    </source>
</evidence>